<dbReference type="GO" id="GO:0006285">
    <property type="term" value="P:base-excision repair, AP site formation"/>
    <property type="evidence" value="ECO:0007669"/>
    <property type="project" value="TreeGrafter"/>
</dbReference>
<dbReference type="OrthoDB" id="4951845at2759"/>
<dbReference type="Proteomes" id="UP000516437">
    <property type="component" value="Chromosome 3"/>
</dbReference>
<evidence type="ECO:0000313" key="2">
    <source>
        <dbReference type="Proteomes" id="UP000516437"/>
    </source>
</evidence>
<reference evidence="1 2" key="1">
    <citation type="journal article" date="2019" name="Plant Biotechnol. J.">
        <title>The red bayberry genome and genetic basis of sex determination.</title>
        <authorList>
            <person name="Jia H.M."/>
            <person name="Jia H.J."/>
            <person name="Cai Q.L."/>
            <person name="Wang Y."/>
            <person name="Zhao H.B."/>
            <person name="Yang W.F."/>
            <person name="Wang G.Y."/>
            <person name="Li Y.H."/>
            <person name="Zhan D.L."/>
            <person name="Shen Y.T."/>
            <person name="Niu Q.F."/>
            <person name="Chang L."/>
            <person name="Qiu J."/>
            <person name="Zhao L."/>
            <person name="Xie H.B."/>
            <person name="Fu W.Y."/>
            <person name="Jin J."/>
            <person name="Li X.W."/>
            <person name="Jiao Y."/>
            <person name="Zhou C.C."/>
            <person name="Tu T."/>
            <person name="Chai C.Y."/>
            <person name="Gao J.L."/>
            <person name="Fan L.J."/>
            <person name="van de Weg E."/>
            <person name="Wang J.Y."/>
            <person name="Gao Z.S."/>
        </authorList>
    </citation>
    <scope>NUCLEOTIDE SEQUENCE [LARGE SCALE GENOMIC DNA]</scope>
    <source>
        <tissue evidence="1">Leaves</tissue>
    </source>
</reference>
<keyword evidence="2" id="KW-1185">Reference proteome</keyword>
<dbReference type="GO" id="GO:0034039">
    <property type="term" value="F:8-oxo-7,8-dihydroguanine DNA N-glycosylase activity"/>
    <property type="evidence" value="ECO:0007669"/>
    <property type="project" value="TreeGrafter"/>
</dbReference>
<gene>
    <name evidence="1" type="ORF">CJ030_MR3G027886</name>
</gene>
<dbReference type="InterPro" id="IPR052054">
    <property type="entry name" value="Oxidative_DNA_repair_enzyme"/>
</dbReference>
<proteinExistence type="predicted"/>
<dbReference type="AlphaFoldDB" id="A0A6A1W9S6"/>
<name>A0A6A1W9S6_9ROSI</name>
<dbReference type="InterPro" id="IPR011257">
    <property type="entry name" value="DNA_glycosylase"/>
</dbReference>
<evidence type="ECO:0000313" key="1">
    <source>
        <dbReference type="EMBL" id="KAB1220787.1"/>
    </source>
</evidence>
<sequence length="377" mass="43405">MPSCLLQLQLEECVRTFNMEKAVCNHGFFMMAPNAWIPSTKTLQRPLRLANSAVSVLVSISHPASGTANYILIQVHDTDKVSPQDEKAILEQVARMLRISERDERNLREFQNLHPEAKEKGFGRCFRSPSLFEDAIKSLLLCNCTWTRTLDMAKALCELQWELANGLIPDKCENLARQYSRKRGLKRKQATRKQSKVKKCERNCSDNSQLPLKGKDCRPLGNFPSSKEVAMLNEYFLENHCNLGYRARYIVKLAKQVESGKLKLKEFDDDHSATCEELYEKLTKIKGFGPFACANVMMCMGYYQLVPVDTETVRHLRQVHGRKKETVHEDVKDVYDKHAPFQSLAYWFELLEHYERKFGKLSELPNSSYRIVSGSHS</sequence>
<protein>
    <recommendedName>
        <fullName evidence="3">HhH-GPD domain-containing protein</fullName>
    </recommendedName>
</protein>
<comment type="caution">
    <text evidence="1">The sequence shown here is derived from an EMBL/GenBank/DDBJ whole genome shotgun (WGS) entry which is preliminary data.</text>
</comment>
<dbReference type="SUPFAM" id="SSF48150">
    <property type="entry name" value="DNA-glycosylase"/>
    <property type="match status" value="1"/>
</dbReference>
<dbReference type="Gene3D" id="1.10.340.30">
    <property type="entry name" value="Hypothetical protein, domain 2"/>
    <property type="match status" value="1"/>
</dbReference>
<dbReference type="GO" id="GO:0005634">
    <property type="term" value="C:nucleus"/>
    <property type="evidence" value="ECO:0007669"/>
    <property type="project" value="TreeGrafter"/>
</dbReference>
<evidence type="ECO:0008006" key="3">
    <source>
        <dbReference type="Google" id="ProtNLM"/>
    </source>
</evidence>
<dbReference type="PANTHER" id="PTHR10242">
    <property type="entry name" value="8-OXOGUANINE DNA GLYCOSYLASE"/>
    <property type="match status" value="1"/>
</dbReference>
<accession>A0A6A1W9S6</accession>
<dbReference type="PANTHER" id="PTHR10242:SF7">
    <property type="entry name" value="HHH-GPD DOMAIN-CONTAINING PROTEIN"/>
    <property type="match status" value="1"/>
</dbReference>
<organism evidence="1 2">
    <name type="scientific">Morella rubra</name>
    <name type="common">Chinese bayberry</name>
    <dbReference type="NCBI Taxonomy" id="262757"/>
    <lineage>
        <taxon>Eukaryota</taxon>
        <taxon>Viridiplantae</taxon>
        <taxon>Streptophyta</taxon>
        <taxon>Embryophyta</taxon>
        <taxon>Tracheophyta</taxon>
        <taxon>Spermatophyta</taxon>
        <taxon>Magnoliopsida</taxon>
        <taxon>eudicotyledons</taxon>
        <taxon>Gunneridae</taxon>
        <taxon>Pentapetalae</taxon>
        <taxon>rosids</taxon>
        <taxon>fabids</taxon>
        <taxon>Fagales</taxon>
        <taxon>Myricaceae</taxon>
        <taxon>Morella</taxon>
    </lineage>
</organism>
<dbReference type="EMBL" id="RXIC02000021">
    <property type="protein sequence ID" value="KAB1220787.1"/>
    <property type="molecule type" value="Genomic_DNA"/>
</dbReference>